<feature type="region of interest" description="Disordered" evidence="1">
    <location>
        <begin position="29"/>
        <end position="54"/>
    </location>
</feature>
<dbReference type="EMBL" id="JAPVEB010000002">
    <property type="protein sequence ID" value="KAJ5274542.1"/>
    <property type="molecule type" value="Genomic_DNA"/>
</dbReference>
<keyword evidence="3" id="KW-1185">Reference proteome</keyword>
<evidence type="ECO:0000313" key="3">
    <source>
        <dbReference type="Proteomes" id="UP001220256"/>
    </source>
</evidence>
<feature type="compositionally biased region" description="Polar residues" evidence="1">
    <location>
        <begin position="29"/>
        <end position="47"/>
    </location>
</feature>
<comment type="caution">
    <text evidence="2">The sequence shown here is derived from an EMBL/GenBank/DDBJ whole genome shotgun (WGS) entry which is preliminary data.</text>
</comment>
<gene>
    <name evidence="2" type="ORF">N7505_003087</name>
</gene>
<protein>
    <submittedName>
        <fullName evidence="2">Uncharacterized protein</fullName>
    </submittedName>
</protein>
<evidence type="ECO:0000256" key="1">
    <source>
        <dbReference type="SAM" id="MobiDB-lite"/>
    </source>
</evidence>
<evidence type="ECO:0000313" key="2">
    <source>
        <dbReference type="EMBL" id="KAJ5274542.1"/>
    </source>
</evidence>
<reference evidence="2 3" key="1">
    <citation type="journal article" date="2023" name="IMA Fungus">
        <title>Comparative genomic study of the Penicillium genus elucidates a diverse pangenome and 15 lateral gene transfer events.</title>
        <authorList>
            <person name="Petersen C."/>
            <person name="Sorensen T."/>
            <person name="Nielsen M.R."/>
            <person name="Sondergaard T.E."/>
            <person name="Sorensen J.L."/>
            <person name="Fitzpatrick D.A."/>
            <person name="Frisvad J.C."/>
            <person name="Nielsen K.L."/>
        </authorList>
    </citation>
    <scope>NUCLEOTIDE SEQUENCE [LARGE SCALE GENOMIC DNA]</scope>
    <source>
        <strain evidence="2 3">IBT 3361</strain>
    </source>
</reference>
<accession>A0ABQ8WP87</accession>
<proteinExistence type="predicted"/>
<name>A0ABQ8WP87_PENCH</name>
<dbReference type="Proteomes" id="UP001220256">
    <property type="component" value="Unassembled WGS sequence"/>
</dbReference>
<organism evidence="2 3">
    <name type="scientific">Penicillium chrysogenum</name>
    <name type="common">Penicillium notatum</name>
    <dbReference type="NCBI Taxonomy" id="5076"/>
    <lineage>
        <taxon>Eukaryota</taxon>
        <taxon>Fungi</taxon>
        <taxon>Dikarya</taxon>
        <taxon>Ascomycota</taxon>
        <taxon>Pezizomycotina</taxon>
        <taxon>Eurotiomycetes</taxon>
        <taxon>Eurotiomycetidae</taxon>
        <taxon>Eurotiales</taxon>
        <taxon>Aspergillaceae</taxon>
        <taxon>Penicillium</taxon>
        <taxon>Penicillium chrysogenum species complex</taxon>
    </lineage>
</organism>
<sequence length="84" mass="8985">MFGWFKSSNDPNPTQEPTWDATTIAMEQPSNAEAMSPNNVVSQQPSPESMKMELRGGGGGDVCCGICAGIACFECSRSNGTWHL</sequence>